<dbReference type="STRING" id="92487.SAMN02745130_02000"/>
<dbReference type="Proteomes" id="UP000190460">
    <property type="component" value="Unassembled WGS sequence"/>
</dbReference>
<gene>
    <name evidence="1" type="ORF">SAMN02745130_02000</name>
</gene>
<evidence type="ECO:0000313" key="2">
    <source>
        <dbReference type="Proteomes" id="UP000190460"/>
    </source>
</evidence>
<dbReference type="OrthoDB" id="5295752at2"/>
<organism evidence="1 2">
    <name type="scientific">Thiothrix eikelboomii</name>
    <dbReference type="NCBI Taxonomy" id="92487"/>
    <lineage>
        <taxon>Bacteria</taxon>
        <taxon>Pseudomonadati</taxon>
        <taxon>Pseudomonadota</taxon>
        <taxon>Gammaproteobacteria</taxon>
        <taxon>Thiotrichales</taxon>
        <taxon>Thiotrichaceae</taxon>
        <taxon>Thiothrix</taxon>
    </lineage>
</organism>
<protein>
    <recommendedName>
        <fullName evidence="3">Roadblock/LC7 domain-containing protein</fullName>
    </recommendedName>
</protein>
<dbReference type="RefSeq" id="WP_078922465.1">
    <property type="nucleotide sequence ID" value="NZ_FUYB01000008.1"/>
</dbReference>
<keyword evidence="2" id="KW-1185">Reference proteome</keyword>
<name>A0A1T4WS60_9GAMM</name>
<dbReference type="SUPFAM" id="SSF103196">
    <property type="entry name" value="Roadblock/LC7 domain"/>
    <property type="match status" value="1"/>
</dbReference>
<evidence type="ECO:0008006" key="3">
    <source>
        <dbReference type="Google" id="ProtNLM"/>
    </source>
</evidence>
<evidence type="ECO:0000313" key="1">
    <source>
        <dbReference type="EMBL" id="SKA79451.1"/>
    </source>
</evidence>
<proteinExistence type="predicted"/>
<dbReference type="EMBL" id="FUYB01000008">
    <property type="protein sequence ID" value="SKA79451.1"/>
    <property type="molecule type" value="Genomic_DNA"/>
</dbReference>
<sequence length="216" mass="24015">MSEYILNENLYLGATPGGVYYAVQDNTPEAGRDFIHKLLQHPQTPLFNTEVACELSNLKKKRALEFVHWLQEAGLIIGLEHSEQAPPETLERLLPQLLRTLSDEGKAVLAESRGLYLGSAGFPHEAAEELAALSANLTAVYARHKELLQGNLGYRQRAWGLIDASGNSEVGFWPIYIGQNRFTLIIGGIPQLNQPAFKQLVWALEMRYGNSELSSL</sequence>
<accession>A0A1T4WS60</accession>
<reference evidence="2" key="1">
    <citation type="submission" date="2017-02" db="EMBL/GenBank/DDBJ databases">
        <authorList>
            <person name="Varghese N."/>
            <person name="Submissions S."/>
        </authorList>
    </citation>
    <scope>NUCLEOTIDE SEQUENCE [LARGE SCALE GENOMIC DNA]</scope>
    <source>
        <strain evidence="2">ATCC 49788</strain>
    </source>
</reference>
<dbReference type="AlphaFoldDB" id="A0A1T4WS60"/>